<feature type="active site" description="Charge relay system" evidence="8">
    <location>
        <position position="374"/>
    </location>
</feature>
<dbReference type="STRING" id="312017.Q22RL6"/>
<evidence type="ECO:0000256" key="4">
    <source>
        <dbReference type="ARBA" id="ARBA00022963"/>
    </source>
</evidence>
<evidence type="ECO:0000256" key="2">
    <source>
        <dbReference type="ARBA" id="ARBA00022729"/>
    </source>
</evidence>
<dbReference type="SUPFAM" id="SSF53474">
    <property type="entry name" value="alpha/beta-Hydrolases"/>
    <property type="match status" value="1"/>
</dbReference>
<dbReference type="InterPro" id="IPR029058">
    <property type="entry name" value="AB_hydrolase_fold"/>
</dbReference>
<dbReference type="InterPro" id="IPR006693">
    <property type="entry name" value="AB_hydrolase_lipase"/>
</dbReference>
<dbReference type="FunFam" id="3.40.50.1820:FF:000057">
    <property type="entry name" value="Lipase"/>
    <property type="match status" value="1"/>
</dbReference>
<evidence type="ECO:0000256" key="9">
    <source>
        <dbReference type="SAM" id="SignalP"/>
    </source>
</evidence>
<evidence type="ECO:0000256" key="6">
    <source>
        <dbReference type="ARBA" id="ARBA00023180"/>
    </source>
</evidence>
<dbReference type="GeneID" id="7823246"/>
<keyword evidence="12" id="KW-1185">Reference proteome</keyword>
<dbReference type="Pfam" id="PF04083">
    <property type="entry name" value="Abhydro_lipase"/>
    <property type="match status" value="1"/>
</dbReference>
<evidence type="ECO:0000256" key="3">
    <source>
        <dbReference type="ARBA" id="ARBA00022801"/>
    </source>
</evidence>
<name>Q22RL6_TETTS</name>
<dbReference type="Gene3D" id="3.40.50.1820">
    <property type="entry name" value="alpha/beta hydrolase"/>
    <property type="match status" value="1"/>
</dbReference>
<accession>Q22RL6</accession>
<gene>
    <name evidence="11" type="ORF">TTHERM_00013720</name>
</gene>
<feature type="active site" description="Nucleophile" evidence="8">
    <location>
        <position position="177"/>
    </location>
</feature>
<dbReference type="OrthoDB" id="8040642at2759"/>
<dbReference type="GO" id="GO:0016042">
    <property type="term" value="P:lipid catabolic process"/>
    <property type="evidence" value="ECO:0007669"/>
    <property type="project" value="UniProtKB-KW"/>
</dbReference>
<feature type="domain" description="Partial AB-hydrolase lipase" evidence="10">
    <location>
        <begin position="41"/>
        <end position="100"/>
    </location>
</feature>
<dbReference type="AlphaFoldDB" id="Q22RL6"/>
<organism evidence="11 12">
    <name type="scientific">Tetrahymena thermophila (strain SB210)</name>
    <dbReference type="NCBI Taxonomy" id="312017"/>
    <lineage>
        <taxon>Eukaryota</taxon>
        <taxon>Sar</taxon>
        <taxon>Alveolata</taxon>
        <taxon>Ciliophora</taxon>
        <taxon>Intramacronucleata</taxon>
        <taxon>Oligohymenophorea</taxon>
        <taxon>Hymenostomatida</taxon>
        <taxon>Tetrahymenina</taxon>
        <taxon>Tetrahymenidae</taxon>
        <taxon>Tetrahymena</taxon>
    </lineage>
</organism>
<evidence type="ECO:0000256" key="8">
    <source>
        <dbReference type="PIRSR" id="PIRSR000862-1"/>
    </source>
</evidence>
<dbReference type="GO" id="GO:0016788">
    <property type="term" value="F:hydrolase activity, acting on ester bonds"/>
    <property type="evidence" value="ECO:0007669"/>
    <property type="project" value="InterPro"/>
</dbReference>
<keyword evidence="4 7" id="KW-0442">Lipid degradation</keyword>
<keyword evidence="2 9" id="KW-0732">Signal</keyword>
<evidence type="ECO:0000256" key="1">
    <source>
        <dbReference type="ARBA" id="ARBA00010701"/>
    </source>
</evidence>
<dbReference type="Proteomes" id="UP000009168">
    <property type="component" value="Unassembled WGS sequence"/>
</dbReference>
<dbReference type="ESTHER" id="tetts-q22rl6">
    <property type="family name" value="Acidic_Lipase"/>
</dbReference>
<evidence type="ECO:0000313" key="12">
    <source>
        <dbReference type="Proteomes" id="UP000009168"/>
    </source>
</evidence>
<keyword evidence="5" id="KW-0443">Lipid metabolism</keyword>
<protein>
    <recommendedName>
        <fullName evidence="7">Lipase</fullName>
    </recommendedName>
</protein>
<feature type="chain" id="PRO_5004201221" description="Lipase" evidence="9">
    <location>
        <begin position="19"/>
        <end position="405"/>
    </location>
</feature>
<dbReference type="InParanoid" id="Q22RL6"/>
<evidence type="ECO:0000313" key="11">
    <source>
        <dbReference type="EMBL" id="EAR88106.2"/>
    </source>
</evidence>
<dbReference type="eggNOG" id="KOG2624">
    <property type="taxonomic scope" value="Eukaryota"/>
</dbReference>
<reference evidence="12" key="1">
    <citation type="journal article" date="2006" name="PLoS Biol.">
        <title>Macronuclear genome sequence of the ciliate Tetrahymena thermophila, a model eukaryote.</title>
        <authorList>
            <person name="Eisen J.A."/>
            <person name="Coyne R.S."/>
            <person name="Wu M."/>
            <person name="Wu D."/>
            <person name="Thiagarajan M."/>
            <person name="Wortman J.R."/>
            <person name="Badger J.H."/>
            <person name="Ren Q."/>
            <person name="Amedeo P."/>
            <person name="Jones K.M."/>
            <person name="Tallon L.J."/>
            <person name="Delcher A.L."/>
            <person name="Salzberg S.L."/>
            <person name="Silva J.C."/>
            <person name="Haas B.J."/>
            <person name="Majoros W.H."/>
            <person name="Farzad M."/>
            <person name="Carlton J.M."/>
            <person name="Smith R.K. Jr."/>
            <person name="Garg J."/>
            <person name="Pearlman R.E."/>
            <person name="Karrer K.M."/>
            <person name="Sun L."/>
            <person name="Manning G."/>
            <person name="Elde N.C."/>
            <person name="Turkewitz A.P."/>
            <person name="Asai D.J."/>
            <person name="Wilkes D.E."/>
            <person name="Wang Y."/>
            <person name="Cai H."/>
            <person name="Collins K."/>
            <person name="Stewart B.A."/>
            <person name="Lee S.R."/>
            <person name="Wilamowska K."/>
            <person name="Weinberg Z."/>
            <person name="Ruzzo W.L."/>
            <person name="Wloga D."/>
            <person name="Gaertig J."/>
            <person name="Frankel J."/>
            <person name="Tsao C.-C."/>
            <person name="Gorovsky M.A."/>
            <person name="Keeling P.J."/>
            <person name="Waller R.F."/>
            <person name="Patron N.J."/>
            <person name="Cherry J.M."/>
            <person name="Stover N.A."/>
            <person name="Krieger C.J."/>
            <person name="del Toro C."/>
            <person name="Ryder H.F."/>
            <person name="Williamson S.C."/>
            <person name="Barbeau R.A."/>
            <person name="Hamilton E.P."/>
            <person name="Orias E."/>
        </authorList>
    </citation>
    <scope>NUCLEOTIDE SEQUENCE [LARGE SCALE GENOMIC DNA]</scope>
    <source>
        <strain evidence="12">SB210</strain>
    </source>
</reference>
<evidence type="ECO:0000256" key="7">
    <source>
        <dbReference type="PIRNR" id="PIRNR000862"/>
    </source>
</evidence>
<dbReference type="EMBL" id="GG662845">
    <property type="protein sequence ID" value="EAR88106.2"/>
    <property type="molecule type" value="Genomic_DNA"/>
</dbReference>
<evidence type="ECO:0000256" key="5">
    <source>
        <dbReference type="ARBA" id="ARBA00023098"/>
    </source>
</evidence>
<evidence type="ECO:0000259" key="10">
    <source>
        <dbReference type="Pfam" id="PF04083"/>
    </source>
</evidence>
<feature type="signal peptide" evidence="9">
    <location>
        <begin position="1"/>
        <end position="18"/>
    </location>
</feature>
<dbReference type="HOGENOM" id="CLU_010974_0_0_1"/>
<dbReference type="PIRSF" id="PIRSF000862">
    <property type="entry name" value="Steryl_ester_lip"/>
    <property type="match status" value="1"/>
</dbReference>
<dbReference type="RefSeq" id="XP_001008351.2">
    <property type="nucleotide sequence ID" value="XM_001008351.2"/>
</dbReference>
<comment type="similarity">
    <text evidence="1 7">Belongs to the AB hydrolase superfamily. Lipase family.</text>
</comment>
<feature type="active site" description="Charge relay system" evidence="8">
    <location>
        <position position="347"/>
    </location>
</feature>
<dbReference type="KEGG" id="tet:TTHERM_00013720"/>
<dbReference type="InterPro" id="IPR025483">
    <property type="entry name" value="Lipase_euk"/>
</dbReference>
<proteinExistence type="inferred from homology"/>
<sequence length="405" mass="46103">MNYKTLLIALCLFAICTCDLSYLRMDDQNVALPSPDRNLPTAEYLAYHKYPLEVHYVTTEDGYILKYNRIQAKKSKIVSGKKPIFLQHGLLDCSDTWIINEEKLAPAFILANAGYDVWMGNSRGNMFGRNHTTLNPDTDKAFWNFSFDEMSKYDLPAGFAYIANVTGFDKIHYVGHSQGSTTMFIALSTRNQGVLKYLDKVAAFGPVAKVKNEYSKVLSALADYNVDWLMYALGIHEVFAYSWLKHPFLETVCGFLGKVCRAFLGPIADTDPKVDNYKRMDVLVGHDPAGTSLMNMEHWKQMVKQGNFQAYDYGAIENLKKYHSLKAPLYDLTKIQEKVYLFAGSTDSLADPTDVAWMRTQLPNFWFKEYNYGHCTFMWGISNEHMDDLLNILQGQDPTPTPSSQ</sequence>
<keyword evidence="6" id="KW-0325">Glycoprotein</keyword>
<dbReference type="PANTHER" id="PTHR11005">
    <property type="entry name" value="LYSOSOMAL ACID LIPASE-RELATED"/>
    <property type="match status" value="1"/>
</dbReference>
<keyword evidence="3 7" id="KW-0378">Hydrolase</keyword>